<dbReference type="EMBL" id="JAQIIO010000004">
    <property type="protein sequence ID" value="MDA5094154.1"/>
    <property type="molecule type" value="Genomic_DNA"/>
</dbReference>
<gene>
    <name evidence="1" type="ORF">O2N63_08635</name>
</gene>
<protein>
    <submittedName>
        <fullName evidence="1">Tat pathway signal protein</fullName>
    </submittedName>
</protein>
<reference evidence="1 2" key="1">
    <citation type="submission" date="2023-01" db="EMBL/GenBank/DDBJ databases">
        <authorList>
            <person name="Yoon J.-W."/>
        </authorList>
    </citation>
    <scope>NUCLEOTIDE SEQUENCE [LARGE SCALE GENOMIC DNA]</scope>
    <source>
        <strain evidence="1 2">KMU-50</strain>
    </source>
</reference>
<evidence type="ECO:0000313" key="1">
    <source>
        <dbReference type="EMBL" id="MDA5094154.1"/>
    </source>
</evidence>
<comment type="caution">
    <text evidence="1">The sequence shown here is derived from an EMBL/GenBank/DDBJ whole genome shotgun (WGS) entry which is preliminary data.</text>
</comment>
<name>A0ABT4W0W6_9RHOB</name>
<evidence type="ECO:0000313" key="2">
    <source>
        <dbReference type="Proteomes" id="UP001528040"/>
    </source>
</evidence>
<dbReference type="PROSITE" id="PS51318">
    <property type="entry name" value="TAT"/>
    <property type="match status" value="1"/>
</dbReference>
<sequence>MSQMNRRVFLSSVAAAASLRVMPPAAKALSKTQPGKRILELVYDKSMGMMRAVDRLVP</sequence>
<organism evidence="1 2">
    <name type="scientific">Aliiroseovarius salicola</name>
    <dbReference type="NCBI Taxonomy" id="3009082"/>
    <lineage>
        <taxon>Bacteria</taxon>
        <taxon>Pseudomonadati</taxon>
        <taxon>Pseudomonadota</taxon>
        <taxon>Alphaproteobacteria</taxon>
        <taxon>Rhodobacterales</taxon>
        <taxon>Paracoccaceae</taxon>
        <taxon>Aliiroseovarius</taxon>
    </lineage>
</organism>
<accession>A0ABT4W0W6</accession>
<dbReference type="InterPro" id="IPR006311">
    <property type="entry name" value="TAT_signal"/>
</dbReference>
<dbReference type="Proteomes" id="UP001528040">
    <property type="component" value="Unassembled WGS sequence"/>
</dbReference>
<dbReference type="RefSeq" id="WP_271053867.1">
    <property type="nucleotide sequence ID" value="NZ_JAQIIO010000004.1"/>
</dbReference>
<proteinExistence type="predicted"/>
<keyword evidence="2" id="KW-1185">Reference proteome</keyword>